<name>A0ABN7TQV8_9BACL</name>
<protein>
    <submittedName>
        <fullName evidence="1">Uncharacterized protein</fullName>
    </submittedName>
</protein>
<gene>
    <name evidence="1" type="ORF">PAECIP111802_03815</name>
</gene>
<dbReference type="EMBL" id="CAJVCE010000010">
    <property type="protein sequence ID" value="CAG7646723.1"/>
    <property type="molecule type" value="Genomic_DNA"/>
</dbReference>
<reference evidence="1 2" key="1">
    <citation type="submission" date="2021-06" db="EMBL/GenBank/DDBJ databases">
        <authorList>
            <person name="Criscuolo A."/>
        </authorList>
    </citation>
    <scope>NUCLEOTIDE SEQUENCE [LARGE SCALE GENOMIC DNA]</scope>
    <source>
        <strain evidence="2">CIP 111802</strain>
    </source>
</reference>
<sequence length="54" mass="5651">MAHVNVPKVIVTLSLTANIVASRCGSFNGASGVHYLLRLFAARHLTNLGGTTEA</sequence>
<organism evidence="1 2">
    <name type="scientific">Paenibacillus allorhizosphaerae</name>
    <dbReference type="NCBI Taxonomy" id="2849866"/>
    <lineage>
        <taxon>Bacteria</taxon>
        <taxon>Bacillati</taxon>
        <taxon>Bacillota</taxon>
        <taxon>Bacilli</taxon>
        <taxon>Bacillales</taxon>
        <taxon>Paenibacillaceae</taxon>
        <taxon>Paenibacillus</taxon>
    </lineage>
</organism>
<accession>A0ABN7TQV8</accession>
<dbReference type="Proteomes" id="UP000730618">
    <property type="component" value="Unassembled WGS sequence"/>
</dbReference>
<evidence type="ECO:0000313" key="2">
    <source>
        <dbReference type="Proteomes" id="UP000730618"/>
    </source>
</evidence>
<keyword evidence="2" id="KW-1185">Reference proteome</keyword>
<proteinExistence type="predicted"/>
<evidence type="ECO:0000313" key="1">
    <source>
        <dbReference type="EMBL" id="CAG7646723.1"/>
    </source>
</evidence>
<comment type="caution">
    <text evidence="1">The sequence shown here is derived from an EMBL/GenBank/DDBJ whole genome shotgun (WGS) entry which is preliminary data.</text>
</comment>